<evidence type="ECO:0008006" key="3">
    <source>
        <dbReference type="Google" id="ProtNLM"/>
    </source>
</evidence>
<protein>
    <recommendedName>
        <fullName evidence="3">Retrotransposon gag domain-containing protein</fullName>
    </recommendedName>
</protein>
<name>A0A3P6DUZ8_BRAOL</name>
<feature type="compositionally biased region" description="Basic and acidic residues" evidence="1">
    <location>
        <begin position="386"/>
        <end position="395"/>
    </location>
</feature>
<feature type="region of interest" description="Disordered" evidence="1">
    <location>
        <begin position="90"/>
        <end position="164"/>
    </location>
</feature>
<dbReference type="CDD" id="cd00303">
    <property type="entry name" value="retropepsin_like"/>
    <property type="match status" value="1"/>
</dbReference>
<dbReference type="PANTHER" id="PTHR33240:SF8">
    <property type="entry name" value="OS03G0439900 PROTEIN"/>
    <property type="match status" value="1"/>
</dbReference>
<feature type="compositionally biased region" description="Low complexity" evidence="1">
    <location>
        <begin position="27"/>
        <end position="38"/>
    </location>
</feature>
<feature type="region of interest" description="Disordered" evidence="1">
    <location>
        <begin position="1"/>
        <end position="38"/>
    </location>
</feature>
<organism evidence="2">
    <name type="scientific">Brassica oleracea</name>
    <name type="common">Wild cabbage</name>
    <dbReference type="NCBI Taxonomy" id="3712"/>
    <lineage>
        <taxon>Eukaryota</taxon>
        <taxon>Viridiplantae</taxon>
        <taxon>Streptophyta</taxon>
        <taxon>Embryophyta</taxon>
        <taxon>Tracheophyta</taxon>
        <taxon>Spermatophyta</taxon>
        <taxon>Magnoliopsida</taxon>
        <taxon>eudicotyledons</taxon>
        <taxon>Gunneridae</taxon>
        <taxon>Pentapetalae</taxon>
        <taxon>rosids</taxon>
        <taxon>malvids</taxon>
        <taxon>Brassicales</taxon>
        <taxon>Brassicaceae</taxon>
        <taxon>Brassiceae</taxon>
        <taxon>Brassica</taxon>
    </lineage>
</organism>
<evidence type="ECO:0000256" key="1">
    <source>
        <dbReference type="SAM" id="MobiDB-lite"/>
    </source>
</evidence>
<proteinExistence type="predicted"/>
<feature type="region of interest" description="Disordered" evidence="1">
    <location>
        <begin position="386"/>
        <end position="428"/>
    </location>
</feature>
<feature type="compositionally biased region" description="Polar residues" evidence="1">
    <location>
        <begin position="1"/>
        <end position="12"/>
    </location>
</feature>
<dbReference type="EMBL" id="LR031874">
    <property type="protein sequence ID" value="VDD22949.1"/>
    <property type="molecule type" value="Genomic_DNA"/>
</dbReference>
<reference evidence="2" key="1">
    <citation type="submission" date="2018-11" db="EMBL/GenBank/DDBJ databases">
        <authorList>
            <consortium name="Genoscope - CEA"/>
            <person name="William W."/>
        </authorList>
    </citation>
    <scope>NUCLEOTIDE SEQUENCE</scope>
</reference>
<dbReference type="AlphaFoldDB" id="A0A3P6DUZ8"/>
<sequence length="546" mass="61644">MSADDLSNQQTRDGLATDDNVEKTPETNVTAVNADANTAAFEEDKKMFSNFKKKSAEQDKVMSSLAKKVENLTARTKAVLPRGTTRIHGRRLDFTTPAPTQKRLENLPPIEEGNEDEKIKRVNLDSSSHSEPTDEDAEEELAEEQTRSTRGKRRQGRKAASEMSEIRDLRDHLMKTVAEVRAVKSQIHHTTSTAPEIDLLLEEARKTPFTTGITKTRVLDPRKVKVAPYDGTTDPKVHLQAFQIAMGRAKFRDSRDAGECRLFFEQRSSDRETSQGEDASLWDFIKRFKTVMARVSKISDKVAIDALRKTLWYKSKLRKWITLDKPCTIQNTLHKAAHYIIIEEKTKARGHSTINCKVLTARLATKLLAGELAEVSSIKDFVHDSDRLPKNDKATQTENSFQVNRSGEKRGRRQDEQRQQPPKSQYDHRRIATLQRYRLCHQSISAQGRHECELAALPHYYPLVIDLVIRDLAVARVLIDTGSTVNVIFSDTLKRMNVEQGEVIPSPKPLIGFEGTTSMTLGSIKLSVPAKEVTKIVDFAVVDCRS</sequence>
<evidence type="ECO:0000313" key="2">
    <source>
        <dbReference type="EMBL" id="VDD22949.1"/>
    </source>
</evidence>
<feature type="compositionally biased region" description="Basic and acidic residues" evidence="1">
    <location>
        <begin position="406"/>
        <end position="418"/>
    </location>
</feature>
<gene>
    <name evidence="2" type="ORF">BOLC2T09116H</name>
</gene>
<feature type="compositionally biased region" description="Polar residues" evidence="1">
    <location>
        <begin position="396"/>
        <end position="405"/>
    </location>
</feature>
<dbReference type="PANTHER" id="PTHR33240">
    <property type="entry name" value="OS08G0508500 PROTEIN"/>
    <property type="match status" value="1"/>
</dbReference>
<accession>A0A3P6DUZ8</accession>
<feature type="compositionally biased region" description="Acidic residues" evidence="1">
    <location>
        <begin position="133"/>
        <end position="143"/>
    </location>
</feature>